<proteinExistence type="predicted"/>
<dbReference type="InterPro" id="IPR024462">
    <property type="entry name" value="GH116_N"/>
</dbReference>
<feature type="region of interest" description="Disordered" evidence="1">
    <location>
        <begin position="85"/>
        <end position="105"/>
    </location>
</feature>
<accession>A0A7C9ARY7</accession>
<sequence>MVSGTIFHCRKNSWPPEEYINRVTLQLLDYDSAAPPRQAWRRRLNSHANILKEFSITFMEAIKMVRLGIRLWSYVREEASHGRKAPIDPFTKEATKPSASQGVPLGGMGSGSISRGFRGEFRHFQIIPGICEASPVMANQFSIFVSRDGGNRTYASVLAPGQHEGLGKSCDQGISSWGWNLSGQHSSYHAVFPRAWTIYDGEPDPELKISCRQISPFIPHNYEDSSLPTAVFVYTLVNTGRERAKVSLLFSWANSIGGFSHLSGDHVNEPFM</sequence>
<dbReference type="EMBL" id="GISG01257305">
    <property type="protein sequence ID" value="MBA4673013.1"/>
    <property type="molecule type" value="Transcribed_RNA"/>
</dbReference>
<protein>
    <recommendedName>
        <fullName evidence="2">Glycosyl-hydrolase family 116 N-terminal domain-containing protein</fullName>
    </recommendedName>
</protein>
<dbReference type="InterPro" id="IPR052566">
    <property type="entry name" value="Non-lysos_glucosylceramidase"/>
</dbReference>
<evidence type="ECO:0000313" key="3">
    <source>
        <dbReference type="EMBL" id="MBA4673013.1"/>
    </source>
</evidence>
<feature type="domain" description="Glycosyl-hydrolase family 116 N-terminal" evidence="2">
    <location>
        <begin position="102"/>
        <end position="271"/>
    </location>
</feature>
<dbReference type="Pfam" id="PF12215">
    <property type="entry name" value="Glyco_hydr_116N"/>
    <property type="match status" value="1"/>
</dbReference>
<dbReference type="GO" id="GO:0008422">
    <property type="term" value="F:beta-glucosidase activity"/>
    <property type="evidence" value="ECO:0007669"/>
    <property type="project" value="TreeGrafter"/>
</dbReference>
<dbReference type="PANTHER" id="PTHR12654">
    <property type="entry name" value="BILE ACID BETA-GLUCOSIDASE-RELATED"/>
    <property type="match status" value="1"/>
</dbReference>
<evidence type="ECO:0000256" key="1">
    <source>
        <dbReference type="SAM" id="MobiDB-lite"/>
    </source>
</evidence>
<organism evidence="3">
    <name type="scientific">Opuntia streptacantha</name>
    <name type="common">Prickly pear cactus</name>
    <name type="synonym">Opuntia cardona</name>
    <dbReference type="NCBI Taxonomy" id="393608"/>
    <lineage>
        <taxon>Eukaryota</taxon>
        <taxon>Viridiplantae</taxon>
        <taxon>Streptophyta</taxon>
        <taxon>Embryophyta</taxon>
        <taxon>Tracheophyta</taxon>
        <taxon>Spermatophyta</taxon>
        <taxon>Magnoliopsida</taxon>
        <taxon>eudicotyledons</taxon>
        <taxon>Gunneridae</taxon>
        <taxon>Pentapetalae</taxon>
        <taxon>Caryophyllales</taxon>
        <taxon>Cactineae</taxon>
        <taxon>Cactaceae</taxon>
        <taxon>Opuntioideae</taxon>
        <taxon>Opuntia</taxon>
    </lineage>
</organism>
<name>A0A7C9ARY7_OPUST</name>
<dbReference type="AlphaFoldDB" id="A0A7C9ARY7"/>
<evidence type="ECO:0000259" key="2">
    <source>
        <dbReference type="Pfam" id="PF12215"/>
    </source>
</evidence>
<reference evidence="3" key="2">
    <citation type="submission" date="2020-07" db="EMBL/GenBank/DDBJ databases">
        <authorList>
            <person name="Vera ALvarez R."/>
            <person name="Arias-Moreno D.M."/>
            <person name="Jimenez-Jacinto V."/>
            <person name="Jimenez-Bremont J.F."/>
            <person name="Swaminathan K."/>
            <person name="Moose S.P."/>
            <person name="Guerrero-Gonzalez M.L."/>
            <person name="Marino-Ramirez L."/>
            <person name="Landsman D."/>
            <person name="Rodriguez-Kessler M."/>
            <person name="Delgado-Sanchez P."/>
        </authorList>
    </citation>
    <scope>NUCLEOTIDE SEQUENCE</scope>
    <source>
        <tissue evidence="3">Cladode</tissue>
    </source>
</reference>
<reference evidence="3" key="1">
    <citation type="journal article" date="2013" name="J. Plant Res.">
        <title>Effect of fungi and light on seed germination of three Opuntia species from semiarid lands of central Mexico.</title>
        <authorList>
            <person name="Delgado-Sanchez P."/>
            <person name="Jimenez-Bremont J.F."/>
            <person name="Guerrero-Gonzalez Mde L."/>
            <person name="Flores J."/>
        </authorList>
    </citation>
    <scope>NUCLEOTIDE SEQUENCE</scope>
    <source>
        <tissue evidence="3">Cladode</tissue>
    </source>
</reference>
<dbReference type="PANTHER" id="PTHR12654:SF0">
    <property type="entry name" value="NON-LYSOSOMAL GLUCOSYLCERAMIDASE"/>
    <property type="match status" value="1"/>
</dbReference>